<accession>A0A127JTH9</accession>
<evidence type="ECO:0000313" key="2">
    <source>
        <dbReference type="Proteomes" id="UP000070433"/>
    </source>
</evidence>
<gene>
    <name evidence="1" type="ORF">UC35_10535</name>
</gene>
<dbReference type="OrthoDB" id="9761717at2"/>
<dbReference type="EMBL" id="CP010951">
    <property type="protein sequence ID" value="AMO23250.1"/>
    <property type="molecule type" value="Genomic_DNA"/>
</dbReference>
<dbReference type="AlphaFoldDB" id="A0A127JTH9"/>
<organism evidence="1 2">
    <name type="scientific">Ramlibacter tataouinensis</name>
    <dbReference type="NCBI Taxonomy" id="94132"/>
    <lineage>
        <taxon>Bacteria</taxon>
        <taxon>Pseudomonadati</taxon>
        <taxon>Pseudomonadota</taxon>
        <taxon>Betaproteobacteria</taxon>
        <taxon>Burkholderiales</taxon>
        <taxon>Comamonadaceae</taxon>
        <taxon>Ramlibacter</taxon>
    </lineage>
</organism>
<dbReference type="Proteomes" id="UP000070433">
    <property type="component" value="Chromosome"/>
</dbReference>
<protein>
    <submittedName>
        <fullName evidence="1">Uncharacterized protein</fullName>
    </submittedName>
</protein>
<dbReference type="RefSeq" id="WP_061499039.1">
    <property type="nucleotide sequence ID" value="NZ_CP010951.1"/>
</dbReference>
<reference evidence="1 2" key="1">
    <citation type="journal article" date="2014" name="Int. J. Syst. Evol. Microbiol.">
        <title>Ramlibacter solisilvae sp. nov., isolated from forest soil, and emended description of the genus Ramlibacter.</title>
        <authorList>
            <person name="Lee H.J."/>
            <person name="Lee S.H."/>
            <person name="Lee S.S."/>
            <person name="Lee J.S."/>
            <person name="Kim Y."/>
            <person name="Kim S.C."/>
            <person name="Jeon C.O."/>
        </authorList>
    </citation>
    <scope>NUCLEOTIDE SEQUENCE [LARGE SCALE GENOMIC DNA]</scope>
    <source>
        <strain evidence="1 2">5-10</strain>
    </source>
</reference>
<keyword evidence="2" id="KW-1185">Reference proteome</keyword>
<sequence length="207" mass="24224">MTNENKTDLYIEFPRKEEALKLTGRQMEQRLDTCIAIRDESSKTAWFWHPGRDLSAAIHWWVREAGPRLIGDVIRVQDRYAKYLHDEFFSCAFFPVILIDANRISSLVLPYIYCATLVPYFARRTATPEGRDRVRGMPNKKDEAGFIRYFHDDLVAKWLIADIVAARSDPGEFLKDLRVAYQEAARSSFRGYWLKHYLADINRRSTP</sequence>
<evidence type="ECO:0000313" key="1">
    <source>
        <dbReference type="EMBL" id="AMO23250.1"/>
    </source>
</evidence>
<name>A0A127JTH9_9BURK</name>
<proteinExistence type="predicted"/>